<dbReference type="Proteomes" id="UP001359485">
    <property type="component" value="Unassembled WGS sequence"/>
</dbReference>
<evidence type="ECO:0000256" key="1">
    <source>
        <dbReference type="ARBA" id="ARBA00004477"/>
    </source>
</evidence>
<dbReference type="PROSITE" id="PS50244">
    <property type="entry name" value="S5A_REDUCTASE"/>
    <property type="match status" value="1"/>
</dbReference>
<dbReference type="PANTHER" id="PTHR10556">
    <property type="entry name" value="3-OXO-5-ALPHA-STEROID 4-DEHYDROGENASE"/>
    <property type="match status" value="1"/>
</dbReference>
<evidence type="ECO:0000256" key="2">
    <source>
        <dbReference type="ARBA" id="ARBA00005194"/>
    </source>
</evidence>
<evidence type="ECO:0000256" key="9">
    <source>
        <dbReference type="ARBA" id="ARBA00022857"/>
    </source>
</evidence>
<keyword evidence="5" id="KW-0444">Lipid biosynthesis</keyword>
<dbReference type="EMBL" id="JAWJWF010000046">
    <property type="protein sequence ID" value="KAK6624772.1"/>
    <property type="molecule type" value="Genomic_DNA"/>
</dbReference>
<dbReference type="SUPFAM" id="SSF54236">
    <property type="entry name" value="Ubiquitin-like"/>
    <property type="match status" value="1"/>
</dbReference>
<dbReference type="InterPro" id="IPR039357">
    <property type="entry name" value="SRD5A/TECR"/>
</dbReference>
<dbReference type="PANTHER" id="PTHR10556:SF28">
    <property type="entry name" value="VERY-LONG-CHAIN ENOYL-COA REDUCTASE"/>
    <property type="match status" value="1"/>
</dbReference>
<keyword evidence="7" id="KW-0256">Endoplasmic reticulum</keyword>
<evidence type="ECO:0000256" key="13">
    <source>
        <dbReference type="ARBA" id="ARBA00023136"/>
    </source>
</evidence>
<evidence type="ECO:0000256" key="10">
    <source>
        <dbReference type="ARBA" id="ARBA00022989"/>
    </source>
</evidence>
<evidence type="ECO:0000256" key="8">
    <source>
        <dbReference type="ARBA" id="ARBA00022832"/>
    </source>
</evidence>
<evidence type="ECO:0000256" key="3">
    <source>
        <dbReference type="ARBA" id="ARBA00007742"/>
    </source>
</evidence>
<dbReference type="CDD" id="cd01801">
    <property type="entry name" value="Ubl_TECR_like"/>
    <property type="match status" value="1"/>
</dbReference>
<keyword evidence="11" id="KW-0560">Oxidoreductase</keyword>
<protein>
    <recommendedName>
        <fullName evidence="4">very-long-chain enoyl-CoA reductase</fullName>
        <ecNumber evidence="4">1.3.1.93</ecNumber>
    </recommendedName>
</protein>
<dbReference type="EC" id="1.3.1.93" evidence="4"/>
<evidence type="ECO:0000313" key="17">
    <source>
        <dbReference type="EMBL" id="KAK6624772.1"/>
    </source>
</evidence>
<evidence type="ECO:0000256" key="15">
    <source>
        <dbReference type="SAM" id="Phobius"/>
    </source>
</evidence>
<keyword evidence="18" id="KW-1185">Reference proteome</keyword>
<evidence type="ECO:0000256" key="11">
    <source>
        <dbReference type="ARBA" id="ARBA00023002"/>
    </source>
</evidence>
<reference evidence="17 18" key="1">
    <citation type="submission" date="2023-09" db="EMBL/GenBank/DDBJ databases">
        <title>Genomes of two closely related lineages of the louse Polyplax serrata with different host specificities.</title>
        <authorList>
            <person name="Martinu J."/>
            <person name="Tarabai H."/>
            <person name="Stefka J."/>
            <person name="Hypsa V."/>
        </authorList>
    </citation>
    <scope>NUCLEOTIDE SEQUENCE [LARGE SCALE GENOMIC DNA]</scope>
    <source>
        <strain evidence="17">98ZLc_SE</strain>
    </source>
</reference>
<dbReference type="InterPro" id="IPR000626">
    <property type="entry name" value="Ubiquitin-like_dom"/>
</dbReference>
<feature type="transmembrane region" description="Helical" evidence="15">
    <location>
        <begin position="156"/>
        <end position="176"/>
    </location>
</feature>
<evidence type="ECO:0000256" key="12">
    <source>
        <dbReference type="ARBA" id="ARBA00023098"/>
    </source>
</evidence>
<feature type="transmembrane region" description="Helical" evidence="15">
    <location>
        <begin position="115"/>
        <end position="135"/>
    </location>
</feature>
<feature type="transmembrane region" description="Helical" evidence="15">
    <location>
        <begin position="188"/>
        <end position="209"/>
    </location>
</feature>
<dbReference type="Gene3D" id="3.10.20.90">
    <property type="entry name" value="Phosphatidylinositol 3-kinase Catalytic Subunit, Chain A, domain 1"/>
    <property type="match status" value="1"/>
</dbReference>
<evidence type="ECO:0000256" key="5">
    <source>
        <dbReference type="ARBA" id="ARBA00022516"/>
    </source>
</evidence>
<feature type="domain" description="Ubiquitin-like" evidence="16">
    <location>
        <begin position="25"/>
        <end position="75"/>
    </location>
</feature>
<sequence length="302" mass="34609">MAVEFVTCSGGKSLGRFKKVFSHTTVGYLKKQLHKLHPKLHPDRVSLRLEPKGKSLNDDLTVTDLGLGVNSTLYVKDLGRQIGWKTVFLAEYAGPLGVYLLFYQRPWLFYGADAAGLHSHSVVHIAAACYIFHYVKRILETLFVHRFSHATMPMFNLFKNCFYYWMFTAYVAYHINHPLYTVPPIVQVYFGLIAFVICELGNLSIHLALRNLRPPGTKVRKIPIATSNPFTTLFNYVSCPNYTYEFGSWLSFTIMTQCLPAGLFALAGMYQMTVWALGKHRNYKKEFPNYPKKRKAILPFLL</sequence>
<dbReference type="InterPro" id="IPR029071">
    <property type="entry name" value="Ubiquitin-like_domsf"/>
</dbReference>
<dbReference type="Pfam" id="PF21696">
    <property type="entry name" value="TECR_N"/>
    <property type="match status" value="1"/>
</dbReference>
<keyword evidence="6 15" id="KW-0812">Transmembrane</keyword>
<comment type="subcellular location">
    <subcellularLocation>
        <location evidence="1">Endoplasmic reticulum membrane</location>
        <topology evidence="1">Multi-pass membrane protein</topology>
    </subcellularLocation>
</comment>
<evidence type="ECO:0000259" key="16">
    <source>
        <dbReference type="PROSITE" id="PS50053"/>
    </source>
</evidence>
<gene>
    <name evidence="17" type="ORF">RUM44_011632</name>
</gene>
<comment type="caution">
    <text evidence="17">The sequence shown here is derived from an EMBL/GenBank/DDBJ whole genome shotgun (WGS) entry which is preliminary data.</text>
</comment>
<dbReference type="InterPro" id="IPR001104">
    <property type="entry name" value="3-oxo-5_a-steroid_4-DH_C"/>
</dbReference>
<comment type="similarity">
    <text evidence="3">Belongs to the steroid 5-alpha reductase family.</text>
</comment>
<proteinExistence type="inferred from homology"/>
<keyword evidence="9" id="KW-0521">NADP</keyword>
<evidence type="ECO:0000256" key="4">
    <source>
        <dbReference type="ARBA" id="ARBA00012530"/>
    </source>
</evidence>
<evidence type="ECO:0000313" key="18">
    <source>
        <dbReference type="Proteomes" id="UP001359485"/>
    </source>
</evidence>
<keyword evidence="12" id="KW-0443">Lipid metabolism</keyword>
<keyword evidence="14" id="KW-0275">Fatty acid biosynthesis</keyword>
<dbReference type="InterPro" id="IPR049127">
    <property type="entry name" value="TECR-like_N"/>
</dbReference>
<dbReference type="Pfam" id="PF02544">
    <property type="entry name" value="Steroid_dh"/>
    <property type="match status" value="1"/>
</dbReference>
<organism evidence="17 18">
    <name type="scientific">Polyplax serrata</name>
    <name type="common">Common mouse louse</name>
    <dbReference type="NCBI Taxonomy" id="468196"/>
    <lineage>
        <taxon>Eukaryota</taxon>
        <taxon>Metazoa</taxon>
        <taxon>Ecdysozoa</taxon>
        <taxon>Arthropoda</taxon>
        <taxon>Hexapoda</taxon>
        <taxon>Insecta</taxon>
        <taxon>Pterygota</taxon>
        <taxon>Neoptera</taxon>
        <taxon>Paraneoptera</taxon>
        <taxon>Psocodea</taxon>
        <taxon>Troctomorpha</taxon>
        <taxon>Phthiraptera</taxon>
        <taxon>Anoplura</taxon>
        <taxon>Polyplacidae</taxon>
        <taxon>Polyplax</taxon>
    </lineage>
</organism>
<keyword evidence="10 15" id="KW-1133">Transmembrane helix</keyword>
<accession>A0ABR1AQM4</accession>
<name>A0ABR1AQM4_POLSC</name>
<feature type="transmembrane region" description="Helical" evidence="15">
    <location>
        <begin position="249"/>
        <end position="277"/>
    </location>
</feature>
<keyword evidence="13 15" id="KW-0472">Membrane</keyword>
<comment type="pathway">
    <text evidence="2">Lipid metabolism; fatty acid biosynthesis.</text>
</comment>
<feature type="transmembrane region" description="Helical" evidence="15">
    <location>
        <begin position="82"/>
        <end position="103"/>
    </location>
</feature>
<evidence type="ECO:0000256" key="6">
    <source>
        <dbReference type="ARBA" id="ARBA00022692"/>
    </source>
</evidence>
<evidence type="ECO:0000256" key="7">
    <source>
        <dbReference type="ARBA" id="ARBA00022824"/>
    </source>
</evidence>
<evidence type="ECO:0000256" key="14">
    <source>
        <dbReference type="ARBA" id="ARBA00023160"/>
    </source>
</evidence>
<keyword evidence="8" id="KW-0276">Fatty acid metabolism</keyword>
<dbReference type="PROSITE" id="PS50053">
    <property type="entry name" value="UBIQUITIN_2"/>
    <property type="match status" value="1"/>
</dbReference>